<organism evidence="14 15">
    <name type="scientific">Staphylococcus hominis</name>
    <dbReference type="NCBI Taxonomy" id="1290"/>
    <lineage>
        <taxon>Bacteria</taxon>
        <taxon>Bacillati</taxon>
        <taxon>Bacillota</taxon>
        <taxon>Bacilli</taxon>
        <taxon>Bacillales</taxon>
        <taxon>Staphylococcaceae</taxon>
        <taxon>Staphylococcus</taxon>
    </lineage>
</organism>
<evidence type="ECO:0000256" key="6">
    <source>
        <dbReference type="ARBA" id="ARBA00022746"/>
    </source>
</evidence>
<comment type="pathway">
    <text evidence="10">Carotenoid biosynthesis; staphyloxanthin biosynthesis; staphyloxanthin from farnesyl diphosphate: step 5/5.</text>
</comment>
<dbReference type="GO" id="GO:0016117">
    <property type="term" value="P:carotenoid biosynthetic process"/>
    <property type="evidence" value="ECO:0007669"/>
    <property type="project" value="UniProtKB-KW"/>
</dbReference>
<evidence type="ECO:0000256" key="7">
    <source>
        <dbReference type="ARBA" id="ARBA00022989"/>
    </source>
</evidence>
<keyword evidence="7" id="KW-1133">Transmembrane helix</keyword>
<keyword evidence="2" id="KW-1003">Cell membrane</keyword>
<keyword evidence="6" id="KW-0125">Carotenoid biosynthesis</keyword>
<evidence type="ECO:0000256" key="8">
    <source>
        <dbReference type="ARBA" id="ARBA00023136"/>
    </source>
</evidence>
<gene>
    <name evidence="14" type="ORF">BUZ51_02845</name>
</gene>
<dbReference type="AlphaFoldDB" id="A0A974KYF0"/>
<comment type="subcellular location">
    <subcellularLocation>
        <location evidence="1">Cell membrane</location>
        <topology evidence="1">Single-pass membrane protein</topology>
    </subcellularLocation>
</comment>
<dbReference type="RefSeq" id="WP_002449252.1">
    <property type="nucleotide sequence ID" value="NZ_CAXOOJ010000002.1"/>
</dbReference>
<keyword evidence="5" id="KW-0732">Signal</keyword>
<evidence type="ECO:0000256" key="13">
    <source>
        <dbReference type="ARBA" id="ARBA00025324"/>
    </source>
</evidence>
<protein>
    <recommendedName>
        <fullName evidence="12">Glycosyl-4,4'-diaponeurosporenoate acyltransferase</fullName>
    </recommendedName>
</protein>
<evidence type="ECO:0000256" key="1">
    <source>
        <dbReference type="ARBA" id="ARBA00004162"/>
    </source>
</evidence>
<evidence type="ECO:0000313" key="14">
    <source>
        <dbReference type="EMBL" id="PTK31717.1"/>
    </source>
</evidence>
<comment type="similarity">
    <text evidence="11">Belongs to the acyltransferase CrtO family.</text>
</comment>
<dbReference type="EMBL" id="PZHX01000004">
    <property type="protein sequence ID" value="PTK31717.1"/>
    <property type="molecule type" value="Genomic_DNA"/>
</dbReference>
<accession>A0A974KYF0</accession>
<evidence type="ECO:0000256" key="12">
    <source>
        <dbReference type="ARBA" id="ARBA00023667"/>
    </source>
</evidence>
<dbReference type="InterPro" id="IPR044021">
    <property type="entry name" value="CrtO"/>
</dbReference>
<name>A0A974KYF0_STAHO</name>
<evidence type="ECO:0000256" key="4">
    <source>
        <dbReference type="ARBA" id="ARBA00022692"/>
    </source>
</evidence>
<dbReference type="GO" id="GO:0005886">
    <property type="term" value="C:plasma membrane"/>
    <property type="evidence" value="ECO:0007669"/>
    <property type="project" value="UniProtKB-SubCell"/>
</dbReference>
<evidence type="ECO:0000256" key="3">
    <source>
        <dbReference type="ARBA" id="ARBA00022679"/>
    </source>
</evidence>
<keyword evidence="4" id="KW-0812">Transmembrane</keyword>
<comment type="caution">
    <text evidence="14">The sequence shown here is derived from an EMBL/GenBank/DDBJ whole genome shotgun (WGS) entry which is preliminary data.</text>
</comment>
<proteinExistence type="inferred from homology"/>
<keyword evidence="3" id="KW-0808">Transferase</keyword>
<evidence type="ECO:0000256" key="11">
    <source>
        <dbReference type="ARBA" id="ARBA00023603"/>
    </source>
</evidence>
<evidence type="ECO:0000313" key="15">
    <source>
        <dbReference type="Proteomes" id="UP000241540"/>
    </source>
</evidence>
<dbReference type="Pfam" id="PF18927">
    <property type="entry name" value="CrtO"/>
    <property type="match status" value="1"/>
</dbReference>
<keyword evidence="8" id="KW-0472">Membrane</keyword>
<dbReference type="Proteomes" id="UP000241540">
    <property type="component" value="Unassembled WGS sequence"/>
</dbReference>
<comment type="function">
    <text evidence="13">Catalyzes the acylation of glycosyl-4,4'-diaponeurosporenoate, i.e. the esterification of glucose at the C6'' position with the carboxyl group of the C(15) fatty acid 12-methyltetradecanoic acid, to yield staphyloxanthin. This is the last step in the biosynthesis of this orange pigment, present in most staphylococci strains.</text>
</comment>
<evidence type="ECO:0000256" key="10">
    <source>
        <dbReference type="ARBA" id="ARBA00023588"/>
    </source>
</evidence>
<evidence type="ECO:0000256" key="9">
    <source>
        <dbReference type="ARBA" id="ARBA00023315"/>
    </source>
</evidence>
<evidence type="ECO:0000256" key="2">
    <source>
        <dbReference type="ARBA" id="ARBA00022475"/>
    </source>
</evidence>
<sequence length="165" mass="19725">MSINKIVKLGLYHSVYWSVTQMSLSHLFTKVPSSFFDTYHHWFKTFPFEQGGQLWNRLFLINRWKGYIPEGECLNKNVYNKHVLKPLTQESVYKMIIEMRRAELVHWLSILPVIVFVKAPKCIKTINILYALLANVPIILTQRYNRPRLERYYQLKYKRGIDDGE</sequence>
<evidence type="ECO:0000256" key="5">
    <source>
        <dbReference type="ARBA" id="ARBA00022729"/>
    </source>
</evidence>
<dbReference type="GO" id="GO:0016746">
    <property type="term" value="F:acyltransferase activity"/>
    <property type="evidence" value="ECO:0007669"/>
    <property type="project" value="UniProtKB-KW"/>
</dbReference>
<reference evidence="14 15" key="1">
    <citation type="journal article" date="2016" name="Front. Microbiol.">
        <title>Comprehensive Phylogenetic Analysis of Bovine Non-aureus Staphylococci Species Based on Whole-Genome Sequencing.</title>
        <authorList>
            <person name="Naushad S."/>
            <person name="Barkema H.W."/>
            <person name="Luby C."/>
            <person name="Condas L.A."/>
            <person name="Nobrega D.B."/>
            <person name="Carson D.A."/>
            <person name="De Buck J."/>
        </authorList>
    </citation>
    <scope>NUCLEOTIDE SEQUENCE [LARGE SCALE GENOMIC DNA]</scope>
    <source>
        <strain evidence="14 15">SNUC 5336</strain>
    </source>
</reference>
<keyword evidence="9 14" id="KW-0012">Acyltransferase</keyword>